<sequence length="324" mass="34331">MIMNVVVAGLMLLASDPGGGGGGQDVQVQSSQDGRTSRLSLKNSQIVISGDGAGGKSDGYRLKRPCWYEPAQDAEGMMDFQQKTTRVDPYEPKTRSETLEPFKEKLGKEGRWWTIAHDSSDPKGLSCQMAMDTYVFVPPNTTPPGGITLAELADIARAALTVPEPKIKLNPDVRSYVNLPTWVWLDNAGETTRSVTATLPGVMSATVVATLSDLTIESGTSDDRAEVKGAGSAPAKTGDAPAKAEGGCGPTGTPYAKGKTFTCGVTYLRASADQPRDVYTLTVTSVWNVAVQDNVVPVAYDPIQVAATRDVEVGEVQTTVRGSE</sequence>
<name>A0A7W7WB24_9ACTN</name>
<dbReference type="Proteomes" id="UP000534286">
    <property type="component" value="Unassembled WGS sequence"/>
</dbReference>
<feature type="region of interest" description="Disordered" evidence="1">
    <location>
        <begin position="220"/>
        <end position="246"/>
    </location>
</feature>
<evidence type="ECO:0000313" key="3">
    <source>
        <dbReference type="Proteomes" id="UP000534286"/>
    </source>
</evidence>
<organism evidence="2 3">
    <name type="scientific">Streptosporangium album</name>
    <dbReference type="NCBI Taxonomy" id="47479"/>
    <lineage>
        <taxon>Bacteria</taxon>
        <taxon>Bacillati</taxon>
        <taxon>Actinomycetota</taxon>
        <taxon>Actinomycetes</taxon>
        <taxon>Streptosporangiales</taxon>
        <taxon>Streptosporangiaceae</taxon>
        <taxon>Streptosporangium</taxon>
    </lineage>
</organism>
<protein>
    <submittedName>
        <fullName evidence="2">Enoyl reductase</fullName>
    </submittedName>
</protein>
<comment type="caution">
    <text evidence="2">The sequence shown here is derived from an EMBL/GenBank/DDBJ whole genome shotgun (WGS) entry which is preliminary data.</text>
</comment>
<keyword evidence="3" id="KW-1185">Reference proteome</keyword>
<gene>
    <name evidence="2" type="ORF">FHR32_004100</name>
</gene>
<accession>A0A7W7WB24</accession>
<dbReference type="EMBL" id="JACHJU010000001">
    <property type="protein sequence ID" value="MBB4939795.1"/>
    <property type="molecule type" value="Genomic_DNA"/>
</dbReference>
<dbReference type="RefSeq" id="WP_246466229.1">
    <property type="nucleotide sequence ID" value="NZ_BAABEK010000036.1"/>
</dbReference>
<feature type="compositionally biased region" description="Polar residues" evidence="1">
    <location>
        <begin position="37"/>
        <end position="47"/>
    </location>
</feature>
<evidence type="ECO:0000313" key="2">
    <source>
        <dbReference type="EMBL" id="MBB4939795.1"/>
    </source>
</evidence>
<feature type="region of interest" description="Disordered" evidence="1">
    <location>
        <begin position="18"/>
        <end position="54"/>
    </location>
</feature>
<evidence type="ECO:0000256" key="1">
    <source>
        <dbReference type="SAM" id="MobiDB-lite"/>
    </source>
</evidence>
<proteinExistence type="predicted"/>
<feature type="compositionally biased region" description="Low complexity" evidence="1">
    <location>
        <begin position="25"/>
        <end position="34"/>
    </location>
</feature>
<dbReference type="AlphaFoldDB" id="A0A7W7WB24"/>
<reference evidence="2 3" key="1">
    <citation type="submission" date="2020-08" db="EMBL/GenBank/DDBJ databases">
        <title>Sequencing the genomes of 1000 actinobacteria strains.</title>
        <authorList>
            <person name="Klenk H.-P."/>
        </authorList>
    </citation>
    <scope>NUCLEOTIDE SEQUENCE [LARGE SCALE GENOMIC DNA]</scope>
    <source>
        <strain evidence="2 3">DSM 43023</strain>
    </source>
</reference>